<dbReference type="EMBL" id="CP033455">
    <property type="protein sequence ID" value="QGR03692.1"/>
    <property type="molecule type" value="Genomic_DNA"/>
</dbReference>
<evidence type="ECO:0000256" key="1">
    <source>
        <dbReference type="SAM" id="MobiDB-lite"/>
    </source>
</evidence>
<dbReference type="RefSeq" id="WP_158406878.1">
    <property type="nucleotide sequence ID" value="NZ_CP033454.1"/>
</dbReference>
<feature type="transmembrane region" description="Helical" evidence="2">
    <location>
        <begin position="6"/>
        <end position="29"/>
    </location>
</feature>
<evidence type="ECO:0000256" key="2">
    <source>
        <dbReference type="SAM" id="Phobius"/>
    </source>
</evidence>
<evidence type="ECO:0000313" key="3">
    <source>
        <dbReference type="EMBL" id="QGR03692.1"/>
    </source>
</evidence>
<dbReference type="AlphaFoldDB" id="A0AAE6Q9D3"/>
<keyword evidence="4" id="KW-1185">Reference proteome</keyword>
<proteinExistence type="predicted"/>
<keyword evidence="2" id="KW-0472">Membrane</keyword>
<organism evidence="3 4">
    <name type="scientific">Ehrlichia ruminantium</name>
    <name type="common">heartwater rickettsia</name>
    <name type="synonym">Cowdria ruminantium</name>
    <dbReference type="NCBI Taxonomy" id="779"/>
    <lineage>
        <taxon>Bacteria</taxon>
        <taxon>Pseudomonadati</taxon>
        <taxon>Pseudomonadota</taxon>
        <taxon>Alphaproteobacteria</taxon>
        <taxon>Rickettsiales</taxon>
        <taxon>Anaplasmataceae</taxon>
        <taxon>Ehrlichia</taxon>
    </lineage>
</organism>
<keyword evidence="2" id="KW-0812">Transmembrane</keyword>
<sequence length="222" mass="24275">MNLRVYIALTVVTSVLLLICTIAMVKVWLKLKEMRSSVAGLVRTNMVYYENTRKELENVQSNVEARVKELSAELLYLSDELAKYSCDTSLGVGNAQYQDVMGKQDKISDEVEDQAVHSGVRRSVIGSINTALESSKESLGENKESGDDISEVPTKPIVENVKAGSSRDQSTIPRVAMQDLSIGSQDLEQGKPVGSNVTSKLSSIELRDVNNSKPINPVGVVR</sequence>
<feature type="compositionally biased region" description="Basic and acidic residues" evidence="1">
    <location>
        <begin position="134"/>
        <end position="146"/>
    </location>
</feature>
<reference evidence="3 4" key="1">
    <citation type="submission" date="2018-10" db="EMBL/GenBank/DDBJ databases">
        <title>Propagation and draft genome sequences of three atypical Erhlichia ruminantium isolates.</title>
        <authorList>
            <person name="Liebenberg J."/>
            <person name="Steyn H."/>
            <person name="Josemans A."/>
            <person name="Zweygarth E."/>
        </authorList>
    </citation>
    <scope>NUCLEOTIDE SEQUENCE [LARGE SCALE GENOMIC DNA]</scope>
    <source>
        <strain evidence="3 4">Omatjenne</strain>
    </source>
</reference>
<feature type="region of interest" description="Disordered" evidence="1">
    <location>
        <begin position="134"/>
        <end position="173"/>
    </location>
</feature>
<gene>
    <name evidence="3" type="ORF">EDL80_03955</name>
</gene>
<name>A0AAE6Q9D3_EHRRU</name>
<dbReference type="Proteomes" id="UP000422822">
    <property type="component" value="Chromosome"/>
</dbReference>
<accession>A0AAE6Q9D3</accession>
<keyword evidence="2" id="KW-1133">Transmembrane helix</keyword>
<protein>
    <submittedName>
        <fullName evidence="3">Uncharacterized protein</fullName>
    </submittedName>
</protein>
<evidence type="ECO:0000313" key="4">
    <source>
        <dbReference type="Proteomes" id="UP000422822"/>
    </source>
</evidence>